<keyword evidence="6 11" id="KW-0547">Nucleotide-binding</keyword>
<comment type="subunit">
    <text evidence="11">Monomer.</text>
</comment>
<dbReference type="Pfam" id="PF01202">
    <property type="entry name" value="SKI"/>
    <property type="match status" value="1"/>
</dbReference>
<feature type="binding site" evidence="11">
    <location>
        <position position="143"/>
    </location>
    <ligand>
        <name>substrate</name>
    </ligand>
</feature>
<comment type="pathway">
    <text evidence="1 11">Metabolic intermediate biosynthesis; chorismate biosynthesis; chorismate from D-erythrose 4-phosphate and phosphoenolpyruvate: step 5/7.</text>
</comment>
<dbReference type="EMBL" id="MTBD01000005">
    <property type="protein sequence ID" value="PRP72176.1"/>
    <property type="molecule type" value="Genomic_DNA"/>
</dbReference>
<reference evidence="12 15" key="2">
    <citation type="submission" date="2023-12" db="EMBL/GenBank/DDBJ databases">
        <title>Evaluation and characterization of a potential secondary metabolite violacein from indigenous Chromobacterium amazonense SAM215.</title>
        <authorList>
            <person name="Tarafdar M.R."/>
            <person name="Abedin S.M."/>
            <person name="Atiqua A."/>
            <person name="Saha A."/>
            <person name="Khan S.N."/>
        </authorList>
    </citation>
    <scope>NUCLEOTIDE SEQUENCE [LARGE SCALE GENOMIC DNA]</scope>
    <source>
        <strain evidence="12 15">SAM215</strain>
    </source>
</reference>
<comment type="subcellular location">
    <subcellularLocation>
        <location evidence="11">Cytoplasm</location>
    </subcellularLocation>
</comment>
<dbReference type="Proteomes" id="UP001224516">
    <property type="component" value="Unassembled WGS sequence"/>
</dbReference>
<dbReference type="HAMAP" id="MF_00109">
    <property type="entry name" value="Shikimate_kinase"/>
    <property type="match status" value="1"/>
</dbReference>
<dbReference type="PROSITE" id="PS01128">
    <property type="entry name" value="SHIKIMATE_KINASE"/>
    <property type="match status" value="1"/>
</dbReference>
<sequence>MPAMEKLAGNFFLVGLMGAGKTTVGRALARRTGKTFYDSDQEIEARTGVRVATIFDIEGEQRFRNRESCVIRDLAQQRDIVLATGGGAVLREENRRVLASHGTVIYLRATIDDLLLRTQHDKNRPLLQIADPRGKLESLFNERDPLYREIADIVVDTTQQNVNLLVSHLIEQLYAYQHPRQGSSE</sequence>
<dbReference type="UniPathway" id="UPA00053">
    <property type="reaction ID" value="UER00088"/>
</dbReference>
<dbReference type="AlphaFoldDB" id="A0A1S1X8G7"/>
<dbReference type="GO" id="GO:0009073">
    <property type="term" value="P:aromatic amino acid family biosynthetic process"/>
    <property type="evidence" value="ECO:0007669"/>
    <property type="project" value="UniProtKB-KW"/>
</dbReference>
<evidence type="ECO:0000313" key="15">
    <source>
        <dbReference type="Proteomes" id="UP001224516"/>
    </source>
</evidence>
<evidence type="ECO:0000256" key="10">
    <source>
        <dbReference type="ARBA" id="ARBA00048567"/>
    </source>
</evidence>
<evidence type="ECO:0000256" key="5">
    <source>
        <dbReference type="ARBA" id="ARBA00022679"/>
    </source>
</evidence>
<evidence type="ECO:0000256" key="3">
    <source>
        <dbReference type="ARBA" id="ARBA00012154"/>
    </source>
</evidence>
<keyword evidence="7 11" id="KW-0418">Kinase</keyword>
<feature type="binding site" evidence="11">
    <location>
        <position position="160"/>
    </location>
    <ligand>
        <name>ATP</name>
        <dbReference type="ChEBI" id="CHEBI:30616"/>
    </ligand>
</feature>
<evidence type="ECO:0000256" key="2">
    <source>
        <dbReference type="ARBA" id="ARBA00006997"/>
    </source>
</evidence>
<feature type="binding site" evidence="11">
    <location>
        <position position="40"/>
    </location>
    <ligand>
        <name>substrate</name>
    </ligand>
</feature>
<evidence type="ECO:0000256" key="4">
    <source>
        <dbReference type="ARBA" id="ARBA00022605"/>
    </source>
</evidence>
<dbReference type="GO" id="GO:0005829">
    <property type="term" value="C:cytosol"/>
    <property type="evidence" value="ECO:0007669"/>
    <property type="project" value="TreeGrafter"/>
</dbReference>
<name>A0A1S1X8G7_9NEIS</name>
<evidence type="ECO:0000256" key="11">
    <source>
        <dbReference type="HAMAP-Rule" id="MF_00109"/>
    </source>
</evidence>
<dbReference type="PANTHER" id="PTHR21087:SF16">
    <property type="entry name" value="SHIKIMATE KINASE 1, CHLOROPLASTIC"/>
    <property type="match status" value="1"/>
</dbReference>
<dbReference type="InterPro" id="IPR000623">
    <property type="entry name" value="Shikimate_kinase/TSH1"/>
</dbReference>
<dbReference type="EMBL" id="JAVFJF020000026">
    <property type="protein sequence ID" value="MEJ8675680.1"/>
    <property type="molecule type" value="Genomic_DNA"/>
</dbReference>
<evidence type="ECO:0000256" key="7">
    <source>
        <dbReference type="ARBA" id="ARBA00022777"/>
    </source>
</evidence>
<evidence type="ECO:0000256" key="6">
    <source>
        <dbReference type="ARBA" id="ARBA00022741"/>
    </source>
</evidence>
<dbReference type="GO" id="GO:0000287">
    <property type="term" value="F:magnesium ion binding"/>
    <property type="evidence" value="ECO:0007669"/>
    <property type="project" value="UniProtKB-UniRule"/>
</dbReference>
<dbReference type="GO" id="GO:0005524">
    <property type="term" value="F:ATP binding"/>
    <property type="evidence" value="ECO:0007669"/>
    <property type="project" value="UniProtKB-UniRule"/>
</dbReference>
<dbReference type="EC" id="2.7.1.71" evidence="3 11"/>
<feature type="binding site" evidence="11">
    <location>
        <position position="124"/>
    </location>
    <ligand>
        <name>ATP</name>
        <dbReference type="ChEBI" id="CHEBI:30616"/>
    </ligand>
</feature>
<dbReference type="InterPro" id="IPR023000">
    <property type="entry name" value="Shikimate_kinase_CS"/>
</dbReference>
<dbReference type="InterPro" id="IPR027417">
    <property type="entry name" value="P-loop_NTPase"/>
</dbReference>
<dbReference type="CDD" id="cd00464">
    <property type="entry name" value="SK"/>
    <property type="match status" value="1"/>
</dbReference>
<comment type="function">
    <text evidence="11">Catalyzes the specific phosphorylation of the 3-hydroxyl group of shikimic acid using ATP as a cosubstrate.</text>
</comment>
<feature type="binding site" evidence="11">
    <location>
        <position position="22"/>
    </location>
    <ligand>
        <name>Mg(2+)</name>
        <dbReference type="ChEBI" id="CHEBI:18420"/>
    </ligand>
</feature>
<comment type="similarity">
    <text evidence="2 11">Belongs to the shikimate kinase family.</text>
</comment>
<comment type="caution">
    <text evidence="13">The sequence shown here is derived from an EMBL/GenBank/DDBJ whole genome shotgun (WGS) entry which is preliminary data.</text>
</comment>
<keyword evidence="15" id="KW-1185">Reference proteome</keyword>
<dbReference type="GO" id="GO:0008652">
    <property type="term" value="P:amino acid biosynthetic process"/>
    <property type="evidence" value="ECO:0007669"/>
    <property type="project" value="UniProtKB-KW"/>
</dbReference>
<dbReference type="RefSeq" id="WP_043629531.1">
    <property type="nucleotide sequence ID" value="NZ_CAWMOE010000027.1"/>
</dbReference>
<reference evidence="13 14" key="1">
    <citation type="submission" date="2017-01" db="EMBL/GenBank/DDBJ databases">
        <title>New insights into the genetic diversity of Chromobacterium isolated from tropical freshwater lake.</title>
        <authorList>
            <person name="Santos A.B."/>
            <person name="Nascimento A.M."/>
            <person name="Da Silva P.C."/>
        </authorList>
    </citation>
    <scope>NUCLEOTIDE SEQUENCE [LARGE SCALE GENOMIC DNA]</scope>
    <source>
        <strain evidence="13 14">56AF</strain>
    </source>
</reference>
<keyword evidence="4 11" id="KW-0028">Amino-acid biosynthesis</keyword>
<evidence type="ECO:0000313" key="12">
    <source>
        <dbReference type="EMBL" id="MEJ8675680.1"/>
    </source>
</evidence>
<dbReference type="NCBIfam" id="NF003456">
    <property type="entry name" value="PRK05057.1"/>
    <property type="match status" value="1"/>
</dbReference>
<feature type="binding site" evidence="11">
    <location>
        <position position="86"/>
    </location>
    <ligand>
        <name>substrate</name>
    </ligand>
</feature>
<evidence type="ECO:0000256" key="9">
    <source>
        <dbReference type="ARBA" id="ARBA00023141"/>
    </source>
</evidence>
<comment type="catalytic activity">
    <reaction evidence="10 11">
        <text>shikimate + ATP = 3-phosphoshikimate + ADP + H(+)</text>
        <dbReference type="Rhea" id="RHEA:13121"/>
        <dbReference type="ChEBI" id="CHEBI:15378"/>
        <dbReference type="ChEBI" id="CHEBI:30616"/>
        <dbReference type="ChEBI" id="CHEBI:36208"/>
        <dbReference type="ChEBI" id="CHEBI:145989"/>
        <dbReference type="ChEBI" id="CHEBI:456216"/>
        <dbReference type="EC" id="2.7.1.71"/>
    </reaction>
</comment>
<dbReference type="PANTHER" id="PTHR21087">
    <property type="entry name" value="SHIKIMATE KINASE"/>
    <property type="match status" value="1"/>
</dbReference>
<dbReference type="Proteomes" id="UP000239469">
    <property type="component" value="Unassembled WGS sequence"/>
</dbReference>
<evidence type="ECO:0000256" key="1">
    <source>
        <dbReference type="ARBA" id="ARBA00004842"/>
    </source>
</evidence>
<dbReference type="SUPFAM" id="SSF52540">
    <property type="entry name" value="P-loop containing nucleoside triphosphate hydrolases"/>
    <property type="match status" value="1"/>
</dbReference>
<gene>
    <name evidence="11 12" type="primary">aroK</name>
    <name evidence="13" type="ORF">BUE93_03335</name>
    <name evidence="12" type="ORF">QCL97_013165</name>
</gene>
<evidence type="ECO:0000313" key="13">
    <source>
        <dbReference type="EMBL" id="PRP72176.1"/>
    </source>
</evidence>
<comment type="cofactor">
    <cofactor evidence="11">
        <name>Mg(2+)</name>
        <dbReference type="ChEBI" id="CHEBI:18420"/>
    </cofactor>
    <text evidence="11">Binds 1 Mg(2+) ion per subunit.</text>
</comment>
<dbReference type="Gene3D" id="3.40.50.300">
    <property type="entry name" value="P-loop containing nucleotide triphosphate hydrolases"/>
    <property type="match status" value="1"/>
</dbReference>
<dbReference type="OrthoDB" id="9800332at2"/>
<dbReference type="InterPro" id="IPR031322">
    <property type="entry name" value="Shikimate/glucono_kinase"/>
</dbReference>
<protein>
    <recommendedName>
        <fullName evidence="3 11">Shikimate kinase</fullName>
        <shortName evidence="11">SK</shortName>
        <ecNumber evidence="3 11">2.7.1.71</ecNumber>
    </recommendedName>
</protein>
<organism evidence="13 14">
    <name type="scientific">Chromobacterium amazonense</name>
    <dbReference type="NCBI Taxonomy" id="1382803"/>
    <lineage>
        <taxon>Bacteria</taxon>
        <taxon>Pseudomonadati</taxon>
        <taxon>Pseudomonadota</taxon>
        <taxon>Betaproteobacteria</taxon>
        <taxon>Neisseriales</taxon>
        <taxon>Chromobacteriaceae</taxon>
        <taxon>Chromobacterium</taxon>
    </lineage>
</organism>
<evidence type="ECO:0000256" key="8">
    <source>
        <dbReference type="ARBA" id="ARBA00022840"/>
    </source>
</evidence>
<evidence type="ECO:0000313" key="14">
    <source>
        <dbReference type="Proteomes" id="UP000239469"/>
    </source>
</evidence>
<feature type="binding site" evidence="11">
    <location>
        <begin position="18"/>
        <end position="23"/>
    </location>
    <ligand>
        <name>ATP</name>
        <dbReference type="ChEBI" id="CHEBI:30616"/>
    </ligand>
</feature>
<keyword evidence="11" id="KW-0963">Cytoplasm</keyword>
<keyword evidence="9 11" id="KW-0057">Aromatic amino acid biosynthesis</keyword>
<dbReference type="GO" id="GO:0004765">
    <property type="term" value="F:shikimate kinase activity"/>
    <property type="evidence" value="ECO:0007669"/>
    <property type="project" value="UniProtKB-UniRule"/>
</dbReference>
<keyword evidence="8 11" id="KW-0067">ATP-binding</keyword>
<accession>A0A1S1X8G7</accession>
<keyword evidence="11" id="KW-0479">Metal-binding</keyword>
<feature type="binding site" evidence="11">
    <location>
        <position position="64"/>
    </location>
    <ligand>
        <name>substrate</name>
    </ligand>
</feature>
<dbReference type="GO" id="GO:0009423">
    <property type="term" value="P:chorismate biosynthetic process"/>
    <property type="evidence" value="ECO:0007669"/>
    <property type="project" value="UniProtKB-UniRule"/>
</dbReference>
<keyword evidence="5 11" id="KW-0808">Transferase</keyword>
<dbReference type="PRINTS" id="PR01100">
    <property type="entry name" value="SHIKIMTKNASE"/>
</dbReference>
<proteinExistence type="inferred from homology"/>
<keyword evidence="11" id="KW-0460">Magnesium</keyword>